<keyword evidence="2" id="KW-0378">Hydrolase</keyword>
<comment type="similarity">
    <text evidence="1">Belongs to the 'GDSL' lipolytic enzyme family.</text>
</comment>
<dbReference type="PANTHER" id="PTHR45648">
    <property type="entry name" value="GDSL LIPASE/ACYLHYDROLASE FAMILY PROTEIN (AFU_ORTHOLOGUE AFUA_4G14700)"/>
    <property type="match status" value="1"/>
</dbReference>
<keyword evidence="6" id="KW-1185">Reference proteome</keyword>
<keyword evidence="4" id="KW-0732">Signal</keyword>
<evidence type="ECO:0000256" key="2">
    <source>
        <dbReference type="ARBA" id="ARBA00022801"/>
    </source>
</evidence>
<evidence type="ECO:0000256" key="4">
    <source>
        <dbReference type="SAM" id="SignalP"/>
    </source>
</evidence>
<dbReference type="Proteomes" id="UP001634393">
    <property type="component" value="Unassembled WGS sequence"/>
</dbReference>
<dbReference type="Pfam" id="PF00657">
    <property type="entry name" value="Lipase_GDSL"/>
    <property type="match status" value="1"/>
</dbReference>
<evidence type="ECO:0008006" key="7">
    <source>
        <dbReference type="Google" id="ProtNLM"/>
    </source>
</evidence>
<dbReference type="InterPro" id="IPR051058">
    <property type="entry name" value="GDSL_Est/Lipase"/>
</dbReference>
<dbReference type="InterPro" id="IPR001087">
    <property type="entry name" value="GDSL"/>
</dbReference>
<feature type="signal peptide" evidence="4">
    <location>
        <begin position="1"/>
        <end position="25"/>
    </location>
</feature>
<comment type="caution">
    <text evidence="5">The sequence shown here is derived from an EMBL/GenBank/DDBJ whole genome shotgun (WGS) entry which is preliminary data.</text>
</comment>
<proteinExistence type="inferred from homology"/>
<sequence>MKFSCFFLLCFVVELIISLSFHSRAQSVPGIYVFGDSLVDVGNNNYIPLSIVKADIPFNGIDYPGQKATGRFSNGKNAADFLAEKIGLPTAPPFLAKPNAVYVKGVNFASGGAGIFNVTDDLIKTTIPMSYQLGFFSKVRQGLEKQMGSAATQEHLSKSIFPVVIGSNDIINFFNSEKSSTQQYVALMVSTFKDQLKGLYGLGARKFIIVGTAAIGCAPKLRYRNITNECNNEVNYWSKKYNDGVVQMLQELKSELKEFNYSFFDIYNIFMDFIQNPATYGFSETKVACCGLGRLRAQIPCTPLSRYCSNRSGHIFWDIYHPTEAAVRIVINKLFQGVPDYVFPVTVQQLIAA</sequence>
<dbReference type="CDD" id="cd01837">
    <property type="entry name" value="SGNH_plant_lipase_like"/>
    <property type="match status" value="1"/>
</dbReference>
<organism evidence="5 6">
    <name type="scientific">Penstemon smallii</name>
    <dbReference type="NCBI Taxonomy" id="265156"/>
    <lineage>
        <taxon>Eukaryota</taxon>
        <taxon>Viridiplantae</taxon>
        <taxon>Streptophyta</taxon>
        <taxon>Embryophyta</taxon>
        <taxon>Tracheophyta</taxon>
        <taxon>Spermatophyta</taxon>
        <taxon>Magnoliopsida</taxon>
        <taxon>eudicotyledons</taxon>
        <taxon>Gunneridae</taxon>
        <taxon>Pentapetalae</taxon>
        <taxon>asterids</taxon>
        <taxon>lamiids</taxon>
        <taxon>Lamiales</taxon>
        <taxon>Plantaginaceae</taxon>
        <taxon>Cheloneae</taxon>
        <taxon>Penstemon</taxon>
    </lineage>
</organism>
<dbReference type="AlphaFoldDB" id="A0ABD3S9F2"/>
<evidence type="ECO:0000256" key="3">
    <source>
        <dbReference type="ARBA" id="ARBA00022963"/>
    </source>
</evidence>
<dbReference type="Gene3D" id="3.40.50.1110">
    <property type="entry name" value="SGNH hydrolase"/>
    <property type="match status" value="1"/>
</dbReference>
<dbReference type="GO" id="GO:0016042">
    <property type="term" value="P:lipid catabolic process"/>
    <property type="evidence" value="ECO:0007669"/>
    <property type="project" value="UniProtKB-KW"/>
</dbReference>
<evidence type="ECO:0000256" key="1">
    <source>
        <dbReference type="ARBA" id="ARBA00008668"/>
    </source>
</evidence>
<dbReference type="InterPro" id="IPR036514">
    <property type="entry name" value="SGNH_hydro_sf"/>
</dbReference>
<accession>A0ABD3S9F2</accession>
<dbReference type="GO" id="GO:0016787">
    <property type="term" value="F:hydrolase activity"/>
    <property type="evidence" value="ECO:0007669"/>
    <property type="project" value="UniProtKB-KW"/>
</dbReference>
<evidence type="ECO:0000313" key="5">
    <source>
        <dbReference type="EMBL" id="KAL3821058.1"/>
    </source>
</evidence>
<dbReference type="PANTHER" id="PTHR45648:SF106">
    <property type="entry name" value="ANTHER-SPECIFIC PROLINE-RICH PROTEIN APG"/>
    <property type="match status" value="1"/>
</dbReference>
<feature type="chain" id="PRO_5044845941" description="GDSL esterase/lipase" evidence="4">
    <location>
        <begin position="26"/>
        <end position="353"/>
    </location>
</feature>
<keyword evidence="3" id="KW-0443">Lipid metabolism</keyword>
<keyword evidence="3" id="KW-0442">Lipid degradation</keyword>
<dbReference type="EMBL" id="JBJXBP010000007">
    <property type="protein sequence ID" value="KAL3821058.1"/>
    <property type="molecule type" value="Genomic_DNA"/>
</dbReference>
<protein>
    <recommendedName>
        <fullName evidence="7">GDSL esterase/lipase</fullName>
    </recommendedName>
</protein>
<dbReference type="SUPFAM" id="SSF52266">
    <property type="entry name" value="SGNH hydrolase"/>
    <property type="match status" value="1"/>
</dbReference>
<gene>
    <name evidence="5" type="ORF">ACJIZ3_006963</name>
</gene>
<reference evidence="5 6" key="1">
    <citation type="submission" date="2024-12" db="EMBL/GenBank/DDBJ databases">
        <title>The unique morphological basis and parallel evolutionary history of personate flowers in Penstemon.</title>
        <authorList>
            <person name="Depatie T.H."/>
            <person name="Wessinger C.A."/>
        </authorList>
    </citation>
    <scope>NUCLEOTIDE SEQUENCE [LARGE SCALE GENOMIC DNA]</scope>
    <source>
        <strain evidence="5">WTNN_2</strain>
        <tissue evidence="5">Leaf</tissue>
    </source>
</reference>
<evidence type="ECO:0000313" key="6">
    <source>
        <dbReference type="Proteomes" id="UP001634393"/>
    </source>
</evidence>
<name>A0ABD3S9F2_9LAMI</name>
<dbReference type="InterPro" id="IPR035669">
    <property type="entry name" value="SGNH_plant_lipase-like"/>
</dbReference>